<keyword evidence="1" id="KW-1133">Transmembrane helix</keyword>
<protein>
    <recommendedName>
        <fullName evidence="4">Pilus assembly protein</fullName>
    </recommendedName>
</protein>
<keyword evidence="3" id="KW-1185">Reference proteome</keyword>
<dbReference type="EMBL" id="AAMT01000010">
    <property type="protein sequence ID" value="EAQ12060.1"/>
    <property type="molecule type" value="Genomic_DNA"/>
</dbReference>
<dbReference type="RefSeq" id="WP_008327857.1">
    <property type="nucleotide sequence ID" value="NZ_CH902578.1"/>
</dbReference>
<evidence type="ECO:0000256" key="1">
    <source>
        <dbReference type="SAM" id="Phobius"/>
    </source>
</evidence>
<sequence>MRLKTFFGSDAGAVTVDWLVLTAAVFGLATGVIFAFDQSVTGLADAVDDTMVEIADNDFSLETFGQEDEADGASELD</sequence>
<evidence type="ECO:0000313" key="2">
    <source>
        <dbReference type="EMBL" id="EAQ12060.1"/>
    </source>
</evidence>
<keyword evidence="1" id="KW-0472">Membrane</keyword>
<evidence type="ECO:0000313" key="3">
    <source>
        <dbReference type="Proteomes" id="UP000002931"/>
    </source>
</evidence>
<name>A3VI61_9RHOB</name>
<feature type="transmembrane region" description="Helical" evidence="1">
    <location>
        <begin position="12"/>
        <end position="36"/>
    </location>
</feature>
<comment type="caution">
    <text evidence="2">The sequence shown here is derived from an EMBL/GenBank/DDBJ whole genome shotgun (WGS) entry which is preliminary data.</text>
</comment>
<accession>A3VI61</accession>
<proteinExistence type="predicted"/>
<gene>
    <name evidence="2" type="ORF">RB2654_01120</name>
</gene>
<reference evidence="2 3" key="1">
    <citation type="journal article" date="2010" name="J. Bacteriol.">
        <title>Genome sequences of Pelagibaca bermudensis HTCC2601T and Maritimibacter alkaliphilus HTCC2654T, the type strains of two marine Roseobacter genera.</title>
        <authorList>
            <person name="Thrash J.C."/>
            <person name="Cho J.C."/>
            <person name="Ferriera S."/>
            <person name="Johnson J."/>
            <person name="Vergin K.L."/>
            <person name="Giovannoni S.J."/>
        </authorList>
    </citation>
    <scope>NUCLEOTIDE SEQUENCE [LARGE SCALE GENOMIC DNA]</scope>
    <source>
        <strain evidence="2 3">HTCC2654</strain>
    </source>
</reference>
<keyword evidence="1" id="KW-0812">Transmembrane</keyword>
<organism evidence="2 3">
    <name type="scientific">Maritimibacter alkaliphilus HTCC2654</name>
    <dbReference type="NCBI Taxonomy" id="314271"/>
    <lineage>
        <taxon>Bacteria</taxon>
        <taxon>Pseudomonadati</taxon>
        <taxon>Pseudomonadota</taxon>
        <taxon>Alphaproteobacteria</taxon>
        <taxon>Rhodobacterales</taxon>
        <taxon>Roseobacteraceae</taxon>
        <taxon>Maritimibacter</taxon>
    </lineage>
</organism>
<dbReference type="Proteomes" id="UP000002931">
    <property type="component" value="Unassembled WGS sequence"/>
</dbReference>
<evidence type="ECO:0008006" key="4">
    <source>
        <dbReference type="Google" id="ProtNLM"/>
    </source>
</evidence>
<dbReference type="AlphaFoldDB" id="A3VI61"/>
<dbReference type="HOGENOM" id="CLU_2633908_0_0_5"/>